<accession>A0ABY7S3Q2</accession>
<dbReference type="SUPFAM" id="SSF50978">
    <property type="entry name" value="WD40 repeat-like"/>
    <property type="match status" value="1"/>
</dbReference>
<sequence length="301" mass="36101">MTREITIIFLFIFFISCSNEKVGTDTFYLSNSIDKTNFIPSPQNSRIFNVKINDSAYLKLPDTDEYDWTIKDAYRINDNWINNDTIYVEKFHNHYNQRNGKRDLSILKLKKSLNYKVYDSIGFDSINVNRAFLSPDKTQILTLENRDKKTVIRIFENKQLKSITDLKKKFIIEQQCWSDLKNEIVLSNEENEIYTYNLTDFKLNKLNAKGNKPIWLNGTDLIACINDNKVNIYSLSAEESIFIIKPKNKLFYTEKIEDYYWFEKEQKLLLRIRYTLMEEYFYFDEYYYELNKNTIANNVYN</sequence>
<organism evidence="2 3">
    <name type="scientific">Psychroserpens ponticola</name>
    <dbReference type="NCBI Taxonomy" id="2932268"/>
    <lineage>
        <taxon>Bacteria</taxon>
        <taxon>Pseudomonadati</taxon>
        <taxon>Bacteroidota</taxon>
        <taxon>Flavobacteriia</taxon>
        <taxon>Flavobacteriales</taxon>
        <taxon>Flavobacteriaceae</taxon>
        <taxon>Psychroserpens</taxon>
    </lineage>
</organism>
<dbReference type="EMBL" id="CP116221">
    <property type="protein sequence ID" value="WCO03531.1"/>
    <property type="molecule type" value="Genomic_DNA"/>
</dbReference>
<dbReference type="Proteomes" id="UP001202717">
    <property type="component" value="Chromosome"/>
</dbReference>
<evidence type="ECO:0000313" key="3">
    <source>
        <dbReference type="Proteomes" id="UP001202717"/>
    </source>
</evidence>
<dbReference type="PROSITE" id="PS51257">
    <property type="entry name" value="PROKAR_LIPOPROTEIN"/>
    <property type="match status" value="1"/>
</dbReference>
<dbReference type="RefSeq" id="WP_272792355.1">
    <property type="nucleotide sequence ID" value="NZ_CP116221.1"/>
</dbReference>
<gene>
    <name evidence="2" type="ORF">MUN68_008485</name>
    <name evidence="1" type="ORF">MUN68_009070</name>
</gene>
<reference evidence="2 3" key="1">
    <citation type="submission" date="2023-01" db="EMBL/GenBank/DDBJ databases">
        <title>Psychroserpens ponticola sp. nov., isolated from seawater.</title>
        <authorList>
            <person name="Kristyanto S."/>
            <person name="Jung J."/>
            <person name="Kim J.M."/>
            <person name="Jeon C.O."/>
        </authorList>
    </citation>
    <scope>NUCLEOTIDE SEQUENCE [LARGE SCALE GENOMIC DNA]</scope>
    <source>
        <strain evidence="2 3">MSW6</strain>
    </source>
</reference>
<dbReference type="EMBL" id="CP116221">
    <property type="protein sequence ID" value="WCO00225.1"/>
    <property type="molecule type" value="Genomic_DNA"/>
</dbReference>
<keyword evidence="3" id="KW-1185">Reference proteome</keyword>
<proteinExistence type="predicted"/>
<evidence type="ECO:0000313" key="2">
    <source>
        <dbReference type="EMBL" id="WCO03531.1"/>
    </source>
</evidence>
<protein>
    <submittedName>
        <fullName evidence="2">Uncharacterized protein</fullName>
    </submittedName>
</protein>
<dbReference type="InterPro" id="IPR036322">
    <property type="entry name" value="WD40_repeat_dom_sf"/>
</dbReference>
<name>A0ABY7S3Q2_9FLAO</name>
<evidence type="ECO:0000313" key="1">
    <source>
        <dbReference type="EMBL" id="WCO00225.1"/>
    </source>
</evidence>